<dbReference type="SUPFAM" id="SSF56112">
    <property type="entry name" value="Protein kinase-like (PK-like)"/>
    <property type="match status" value="1"/>
</dbReference>
<dbReference type="GO" id="GO:0004672">
    <property type="term" value="F:protein kinase activity"/>
    <property type="evidence" value="ECO:0007669"/>
    <property type="project" value="InterPro"/>
</dbReference>
<name>A0AAE0LQM4_9PEZI</name>
<dbReference type="InterPro" id="IPR011009">
    <property type="entry name" value="Kinase-like_dom_sf"/>
</dbReference>
<dbReference type="GeneID" id="87842252"/>
<reference evidence="3" key="1">
    <citation type="journal article" date="2023" name="Mol. Phylogenet. Evol.">
        <title>Genome-scale phylogeny and comparative genomics of the fungal order Sordariales.</title>
        <authorList>
            <person name="Hensen N."/>
            <person name="Bonometti L."/>
            <person name="Westerberg I."/>
            <person name="Brannstrom I.O."/>
            <person name="Guillou S."/>
            <person name="Cros-Aarteil S."/>
            <person name="Calhoun S."/>
            <person name="Haridas S."/>
            <person name="Kuo A."/>
            <person name="Mondo S."/>
            <person name="Pangilinan J."/>
            <person name="Riley R."/>
            <person name="LaButti K."/>
            <person name="Andreopoulos B."/>
            <person name="Lipzen A."/>
            <person name="Chen C."/>
            <person name="Yan M."/>
            <person name="Daum C."/>
            <person name="Ng V."/>
            <person name="Clum A."/>
            <person name="Steindorff A."/>
            <person name="Ohm R.A."/>
            <person name="Martin F."/>
            <person name="Silar P."/>
            <person name="Natvig D.O."/>
            <person name="Lalanne C."/>
            <person name="Gautier V."/>
            <person name="Ament-Velasquez S.L."/>
            <person name="Kruys A."/>
            <person name="Hutchinson M.I."/>
            <person name="Powell A.J."/>
            <person name="Barry K."/>
            <person name="Miller A.N."/>
            <person name="Grigoriev I.V."/>
            <person name="Debuchy R."/>
            <person name="Gladieux P."/>
            <person name="Hiltunen Thoren M."/>
            <person name="Johannesson H."/>
        </authorList>
    </citation>
    <scope>NUCLEOTIDE SEQUENCE</scope>
    <source>
        <strain evidence="3">CBS 168.71</strain>
    </source>
</reference>
<dbReference type="PANTHER" id="PTHR24347">
    <property type="entry name" value="SERINE/THREONINE-PROTEIN KINASE"/>
    <property type="match status" value="1"/>
</dbReference>
<comment type="caution">
    <text evidence="3">The sequence shown here is derived from an EMBL/GenBank/DDBJ whole genome shotgun (WGS) entry which is preliminary data.</text>
</comment>
<reference evidence="3" key="2">
    <citation type="submission" date="2023-06" db="EMBL/GenBank/DDBJ databases">
        <authorList>
            <consortium name="Lawrence Berkeley National Laboratory"/>
            <person name="Haridas S."/>
            <person name="Hensen N."/>
            <person name="Bonometti L."/>
            <person name="Westerberg I."/>
            <person name="Brannstrom I.O."/>
            <person name="Guillou S."/>
            <person name="Cros-Aarteil S."/>
            <person name="Calhoun S."/>
            <person name="Kuo A."/>
            <person name="Mondo S."/>
            <person name="Pangilinan J."/>
            <person name="Riley R."/>
            <person name="Labutti K."/>
            <person name="Andreopoulos B."/>
            <person name="Lipzen A."/>
            <person name="Chen C."/>
            <person name="Yanf M."/>
            <person name="Daum C."/>
            <person name="Ng V."/>
            <person name="Clum A."/>
            <person name="Steindorff A."/>
            <person name="Ohm R."/>
            <person name="Martin F."/>
            <person name="Silar P."/>
            <person name="Natvig D."/>
            <person name="Lalanne C."/>
            <person name="Gautier V."/>
            <person name="Ament-Velasquez S.L."/>
            <person name="Kruys A."/>
            <person name="Hutchinson M.I."/>
            <person name="Powell A.J."/>
            <person name="Barry K."/>
            <person name="Miller A.N."/>
            <person name="Grigoriev I.V."/>
            <person name="Debuchy R."/>
            <person name="Gladieux P."/>
            <person name="Thoren M.H."/>
            <person name="Johannesson H."/>
        </authorList>
    </citation>
    <scope>NUCLEOTIDE SEQUENCE</scope>
    <source>
        <strain evidence="3">CBS 168.71</strain>
    </source>
</reference>
<feature type="compositionally biased region" description="Basic and acidic residues" evidence="1">
    <location>
        <begin position="24"/>
        <end position="34"/>
    </location>
</feature>
<accession>A0AAE0LQM4</accession>
<protein>
    <submittedName>
        <fullName evidence="3">Kinase-like domain-containing protein</fullName>
    </submittedName>
</protein>
<evidence type="ECO:0000313" key="4">
    <source>
        <dbReference type="Proteomes" id="UP001278766"/>
    </source>
</evidence>
<evidence type="ECO:0000313" key="3">
    <source>
        <dbReference type="EMBL" id="KAK3294256.1"/>
    </source>
</evidence>
<gene>
    <name evidence="3" type="ORF">B0H64DRAFT_418217</name>
</gene>
<dbReference type="GO" id="GO:0005524">
    <property type="term" value="F:ATP binding"/>
    <property type="evidence" value="ECO:0007669"/>
    <property type="project" value="InterPro"/>
</dbReference>
<dbReference type="EMBL" id="JAUEPN010000005">
    <property type="protein sequence ID" value="KAK3294256.1"/>
    <property type="molecule type" value="Genomic_DNA"/>
</dbReference>
<evidence type="ECO:0000259" key="2">
    <source>
        <dbReference type="PROSITE" id="PS50011"/>
    </source>
</evidence>
<dbReference type="Gene3D" id="1.10.510.10">
    <property type="entry name" value="Transferase(Phosphotransferase) domain 1"/>
    <property type="match status" value="1"/>
</dbReference>
<feature type="compositionally biased region" description="Low complexity" evidence="1">
    <location>
        <begin position="13"/>
        <end position="23"/>
    </location>
</feature>
<keyword evidence="3" id="KW-0418">Kinase</keyword>
<dbReference type="Proteomes" id="UP001278766">
    <property type="component" value="Unassembled WGS sequence"/>
</dbReference>
<dbReference type="InterPro" id="IPR000719">
    <property type="entry name" value="Prot_kinase_dom"/>
</dbReference>
<sequence>MASNPGRADNSDTGAASTGAAPAAKEREPGEITPRRSPLIVEHAEQWVERDGDFVFDRTKIIIRQGDSVFMATTDKMESGLKGLDVENLERNRIPPEHFCPQFKEGLTRASVPLPEEIYVKRPRLLAWDSEHHGNIAALVLQEAEVCEILKKHPHPNLAQYHGCLVDNGRITGLCFTKYKSDLEKTLSERKDITEKEKLGYIKAIGDGIHHLHQLGLAHNDINPSNIMMDGEKPVIIDFDSTRPIGEKLGDKAGTFEWELEGAELSEPGNDLYGLNKIQEEVERTR</sequence>
<keyword evidence="4" id="KW-1185">Reference proteome</keyword>
<proteinExistence type="predicted"/>
<dbReference type="AlphaFoldDB" id="A0AAE0LQM4"/>
<dbReference type="Pfam" id="PF00069">
    <property type="entry name" value="Pkinase"/>
    <property type="match status" value="1"/>
</dbReference>
<evidence type="ECO:0000256" key="1">
    <source>
        <dbReference type="SAM" id="MobiDB-lite"/>
    </source>
</evidence>
<feature type="region of interest" description="Disordered" evidence="1">
    <location>
        <begin position="1"/>
        <end position="37"/>
    </location>
</feature>
<dbReference type="RefSeq" id="XP_062657770.1">
    <property type="nucleotide sequence ID" value="XM_062805304.1"/>
</dbReference>
<organism evidence="3 4">
    <name type="scientific">Chaetomium fimeti</name>
    <dbReference type="NCBI Taxonomy" id="1854472"/>
    <lineage>
        <taxon>Eukaryota</taxon>
        <taxon>Fungi</taxon>
        <taxon>Dikarya</taxon>
        <taxon>Ascomycota</taxon>
        <taxon>Pezizomycotina</taxon>
        <taxon>Sordariomycetes</taxon>
        <taxon>Sordariomycetidae</taxon>
        <taxon>Sordariales</taxon>
        <taxon>Chaetomiaceae</taxon>
        <taxon>Chaetomium</taxon>
    </lineage>
</organism>
<dbReference type="PROSITE" id="PS50011">
    <property type="entry name" value="PROTEIN_KINASE_DOM"/>
    <property type="match status" value="1"/>
</dbReference>
<feature type="domain" description="Protein kinase" evidence="2">
    <location>
        <begin position="71"/>
        <end position="286"/>
    </location>
</feature>
<keyword evidence="3" id="KW-0808">Transferase</keyword>